<evidence type="ECO:0000256" key="5">
    <source>
        <dbReference type="RuleBase" id="RU003792"/>
    </source>
</evidence>
<keyword evidence="2 4" id="KW-0819">tRNA processing</keyword>
<evidence type="ECO:0000313" key="8">
    <source>
        <dbReference type="Proteomes" id="UP000614200"/>
    </source>
</evidence>
<comment type="function">
    <text evidence="4">Formation of pseudouridine at positions 38, 39 and 40 in the anticodon stem and loop of transfer RNAs.</text>
</comment>
<evidence type="ECO:0000256" key="4">
    <source>
        <dbReference type="HAMAP-Rule" id="MF_00171"/>
    </source>
</evidence>
<evidence type="ECO:0000256" key="1">
    <source>
        <dbReference type="ARBA" id="ARBA00009375"/>
    </source>
</evidence>
<dbReference type="InterPro" id="IPR020094">
    <property type="entry name" value="TruA/RsuA/RluB/E/F_N"/>
</dbReference>
<evidence type="ECO:0000259" key="6">
    <source>
        <dbReference type="Pfam" id="PF01416"/>
    </source>
</evidence>
<dbReference type="InterPro" id="IPR020097">
    <property type="entry name" value="PsdUridine_synth_TruA_a/b_dom"/>
</dbReference>
<gene>
    <name evidence="4 7" type="primary">truA</name>
    <name evidence="7" type="ORF">ISU02_09640</name>
</gene>
<evidence type="ECO:0000256" key="3">
    <source>
        <dbReference type="ARBA" id="ARBA00023235"/>
    </source>
</evidence>
<dbReference type="Gene3D" id="3.30.70.660">
    <property type="entry name" value="Pseudouridine synthase I, catalytic domain, C-terminal subdomain"/>
    <property type="match status" value="1"/>
</dbReference>
<dbReference type="GO" id="GO:0160147">
    <property type="term" value="F:tRNA pseudouridine(38-40) synthase activity"/>
    <property type="evidence" value="ECO:0007669"/>
    <property type="project" value="UniProtKB-EC"/>
</dbReference>
<evidence type="ECO:0000313" key="7">
    <source>
        <dbReference type="EMBL" id="MBF4693383.1"/>
    </source>
</evidence>
<comment type="caution">
    <text evidence="4">Lacks conserved residue(s) required for the propagation of feature annotation.</text>
</comment>
<protein>
    <recommendedName>
        <fullName evidence="4">tRNA pseudouridine synthase A</fullName>
        <ecNumber evidence="4">5.4.99.12</ecNumber>
    </recommendedName>
    <alternativeName>
        <fullName evidence="4">tRNA pseudouridine(38-40) synthase</fullName>
    </alternativeName>
    <alternativeName>
        <fullName evidence="4">tRNA pseudouridylate synthase I</fullName>
    </alternativeName>
    <alternativeName>
        <fullName evidence="4">tRNA-uridine isomerase I</fullName>
    </alternativeName>
</protein>
<dbReference type="PANTHER" id="PTHR11142:SF22">
    <property type="entry name" value="TRNA PSEUDOURIDINE SYNTHASE A 2"/>
    <property type="match status" value="1"/>
</dbReference>
<feature type="domain" description="Pseudouridine synthase I TruA alpha/beta" evidence="6">
    <location>
        <begin position="148"/>
        <end position="248"/>
    </location>
</feature>
<dbReference type="PANTHER" id="PTHR11142">
    <property type="entry name" value="PSEUDOURIDYLATE SYNTHASE"/>
    <property type="match status" value="1"/>
</dbReference>
<keyword evidence="8" id="KW-1185">Reference proteome</keyword>
<accession>A0ABR9ZSE3</accession>
<organism evidence="7 8">
    <name type="scientific">Fusibacter ferrireducens</name>
    <dbReference type="NCBI Taxonomy" id="2785058"/>
    <lineage>
        <taxon>Bacteria</taxon>
        <taxon>Bacillati</taxon>
        <taxon>Bacillota</taxon>
        <taxon>Clostridia</taxon>
        <taxon>Eubacteriales</taxon>
        <taxon>Eubacteriales Family XII. Incertae Sedis</taxon>
        <taxon>Fusibacter</taxon>
    </lineage>
</organism>
<dbReference type="Gene3D" id="3.30.70.580">
    <property type="entry name" value="Pseudouridine synthase I, catalytic domain, N-terminal subdomain"/>
    <property type="match status" value="1"/>
</dbReference>
<dbReference type="Pfam" id="PF01416">
    <property type="entry name" value="PseudoU_synth_1"/>
    <property type="match status" value="2"/>
</dbReference>
<dbReference type="HAMAP" id="MF_00171">
    <property type="entry name" value="TruA"/>
    <property type="match status" value="1"/>
</dbReference>
<dbReference type="CDD" id="cd02570">
    <property type="entry name" value="PseudoU_synth_EcTruA"/>
    <property type="match status" value="1"/>
</dbReference>
<reference evidence="7 8" key="1">
    <citation type="submission" date="2020-11" db="EMBL/GenBank/DDBJ databases">
        <title>Fusibacter basophilias sp. nov.</title>
        <authorList>
            <person name="Qiu D."/>
        </authorList>
    </citation>
    <scope>NUCLEOTIDE SEQUENCE [LARGE SCALE GENOMIC DNA]</scope>
    <source>
        <strain evidence="7 8">Q10-2</strain>
    </source>
</reference>
<sequence>MQNYKMCIAYDGRKYKGFNTIKGDTEKSIQGKLEAILLKLYEREVEVVGAVNTDAGVHATGQVVNFKAVDERLSDSEILTYFEKYLTDDIIVLSIEAVDERFHSRYLSKKVTYEYHLWKKDAPNRPLFERYYVNLMNQLLDVSKIEKASKAFLGTHDFSAFTTNKKVKHPLKEVFELDVEDTAHEIIITITANGFLLNMERLMVGTLVQVGLGQLPINAVEQALKSQDTKFVGHKASSDALTLVDVEY</sequence>
<dbReference type="InterPro" id="IPR001406">
    <property type="entry name" value="PsdUridine_synth_TruA"/>
</dbReference>
<dbReference type="InterPro" id="IPR020095">
    <property type="entry name" value="PsdUridine_synth_TruA_C"/>
</dbReference>
<dbReference type="Proteomes" id="UP000614200">
    <property type="component" value="Unassembled WGS sequence"/>
</dbReference>
<dbReference type="NCBIfam" id="TIGR00071">
    <property type="entry name" value="hisT_truA"/>
    <property type="match status" value="1"/>
</dbReference>
<name>A0ABR9ZSE3_9FIRM</name>
<keyword evidence="3 4" id="KW-0413">Isomerase</keyword>
<comment type="similarity">
    <text evidence="1 4 5">Belongs to the tRNA pseudouridine synthase TruA family.</text>
</comment>
<dbReference type="EC" id="5.4.99.12" evidence="4"/>
<feature type="domain" description="Pseudouridine synthase I TruA alpha/beta" evidence="6">
    <location>
        <begin position="7"/>
        <end position="106"/>
    </location>
</feature>
<dbReference type="RefSeq" id="WP_194701617.1">
    <property type="nucleotide sequence ID" value="NZ_JADKNH010000005.1"/>
</dbReference>
<comment type="catalytic activity">
    <reaction evidence="4 5">
        <text>uridine(38/39/40) in tRNA = pseudouridine(38/39/40) in tRNA</text>
        <dbReference type="Rhea" id="RHEA:22376"/>
        <dbReference type="Rhea" id="RHEA-COMP:10085"/>
        <dbReference type="Rhea" id="RHEA-COMP:10087"/>
        <dbReference type="ChEBI" id="CHEBI:65314"/>
        <dbReference type="ChEBI" id="CHEBI:65315"/>
        <dbReference type="EC" id="5.4.99.12"/>
    </reaction>
</comment>
<dbReference type="SUPFAM" id="SSF55120">
    <property type="entry name" value="Pseudouridine synthase"/>
    <property type="match status" value="1"/>
</dbReference>
<proteinExistence type="inferred from homology"/>
<feature type="active site" description="Nucleophile" evidence="4">
    <location>
        <position position="54"/>
    </location>
</feature>
<feature type="binding site" evidence="4">
    <location>
        <position position="113"/>
    </location>
    <ligand>
        <name>substrate</name>
    </ligand>
</feature>
<dbReference type="EMBL" id="JADKNH010000005">
    <property type="protein sequence ID" value="MBF4693383.1"/>
    <property type="molecule type" value="Genomic_DNA"/>
</dbReference>
<dbReference type="PIRSF" id="PIRSF001430">
    <property type="entry name" value="tRNA_psdUrid_synth"/>
    <property type="match status" value="1"/>
</dbReference>
<dbReference type="InterPro" id="IPR020103">
    <property type="entry name" value="PsdUridine_synth_cat_dom_sf"/>
</dbReference>
<evidence type="ECO:0000256" key="2">
    <source>
        <dbReference type="ARBA" id="ARBA00022694"/>
    </source>
</evidence>
<comment type="caution">
    <text evidence="7">The sequence shown here is derived from an EMBL/GenBank/DDBJ whole genome shotgun (WGS) entry which is preliminary data.</text>
</comment>
<comment type="subunit">
    <text evidence="4">Homodimer.</text>
</comment>